<accession>A0ABQ2CQ72</accession>
<sequence length="285" mass="32550">MYSEKAVVRVHNDLKVQTRFYPHPTSNNTIILVNGSLSTCAAFSQTLRFLNATRNVMLFDQPYSGASRVHNRSLPMLDMEDEALILLELIEYFQADEVMSFSWGGVSTLLALAQRPERIQRAVISSFSPVLNRPMLDYLQRAQDYMAACDRHRIATLVNGTLGRHLPPSLKRSNFRHVSTLDVHEYAQMLQHIRQILGLGSERYMRCVGNIEVPLLFLNGERDEYTTAQDALYFADLARRSEYVCIRGAGHYLELEHPQARDAVHQVVERFLLAGEDAPRLRRAS</sequence>
<name>A0ABQ2CQ72_9GAMM</name>
<proteinExistence type="predicted"/>
<dbReference type="Pfam" id="PF00561">
    <property type="entry name" value="Abhydrolase_1"/>
    <property type="match status" value="1"/>
</dbReference>
<dbReference type="InterPro" id="IPR029058">
    <property type="entry name" value="AB_hydrolase_fold"/>
</dbReference>
<keyword evidence="3" id="KW-1185">Reference proteome</keyword>
<dbReference type="Proteomes" id="UP000633263">
    <property type="component" value="Unassembled WGS sequence"/>
</dbReference>
<dbReference type="InterPro" id="IPR000073">
    <property type="entry name" value="AB_hydrolase_1"/>
</dbReference>
<feature type="domain" description="AB hydrolase-1" evidence="1">
    <location>
        <begin position="29"/>
        <end position="258"/>
    </location>
</feature>
<evidence type="ECO:0000313" key="2">
    <source>
        <dbReference type="EMBL" id="GGI98659.1"/>
    </source>
</evidence>
<comment type="caution">
    <text evidence="2">The sequence shown here is derived from an EMBL/GenBank/DDBJ whole genome shotgun (WGS) entry which is preliminary data.</text>
</comment>
<dbReference type="PANTHER" id="PTHR43194:SF5">
    <property type="entry name" value="PIMELOYL-[ACYL-CARRIER PROTEIN] METHYL ESTER ESTERASE"/>
    <property type="match status" value="1"/>
</dbReference>
<dbReference type="Gene3D" id="3.40.50.1820">
    <property type="entry name" value="alpha/beta hydrolase"/>
    <property type="match status" value="1"/>
</dbReference>
<dbReference type="RefSeq" id="WP_188635916.1">
    <property type="nucleotide sequence ID" value="NZ_BMNN01000002.1"/>
</dbReference>
<protein>
    <submittedName>
        <fullName evidence="2">(R)-3-hydroxydecanoyl-ACP:CoA transacylase</fullName>
    </submittedName>
</protein>
<gene>
    <name evidence="2" type="primary">phaG</name>
    <name evidence="2" type="ORF">GCM10009083_14230</name>
</gene>
<reference evidence="3" key="1">
    <citation type="journal article" date="2019" name="Int. J. Syst. Evol. Microbiol.">
        <title>The Global Catalogue of Microorganisms (GCM) 10K type strain sequencing project: providing services to taxonomists for standard genome sequencing and annotation.</title>
        <authorList>
            <consortium name="The Broad Institute Genomics Platform"/>
            <consortium name="The Broad Institute Genome Sequencing Center for Infectious Disease"/>
            <person name="Wu L."/>
            <person name="Ma J."/>
        </authorList>
    </citation>
    <scope>NUCLEOTIDE SEQUENCE [LARGE SCALE GENOMIC DNA]</scope>
    <source>
        <strain evidence="3">JCM 11590</strain>
    </source>
</reference>
<dbReference type="SUPFAM" id="SSF53474">
    <property type="entry name" value="alpha/beta-Hydrolases"/>
    <property type="match status" value="1"/>
</dbReference>
<organism evidence="2 3">
    <name type="scientific">Halopseudomonas pertucinogena</name>
    <dbReference type="NCBI Taxonomy" id="86175"/>
    <lineage>
        <taxon>Bacteria</taxon>
        <taxon>Pseudomonadati</taxon>
        <taxon>Pseudomonadota</taxon>
        <taxon>Gammaproteobacteria</taxon>
        <taxon>Pseudomonadales</taxon>
        <taxon>Pseudomonadaceae</taxon>
        <taxon>Halopseudomonas</taxon>
    </lineage>
</organism>
<evidence type="ECO:0000313" key="3">
    <source>
        <dbReference type="Proteomes" id="UP000633263"/>
    </source>
</evidence>
<dbReference type="EMBL" id="BMNN01000002">
    <property type="protein sequence ID" value="GGI98659.1"/>
    <property type="molecule type" value="Genomic_DNA"/>
</dbReference>
<evidence type="ECO:0000259" key="1">
    <source>
        <dbReference type="Pfam" id="PF00561"/>
    </source>
</evidence>
<dbReference type="PANTHER" id="PTHR43194">
    <property type="entry name" value="HYDROLASE ALPHA/BETA FOLD FAMILY"/>
    <property type="match status" value="1"/>
</dbReference>
<dbReference type="InterPro" id="IPR050228">
    <property type="entry name" value="Carboxylesterase_BioH"/>
</dbReference>